<keyword evidence="4 6" id="KW-1133">Transmembrane helix</keyword>
<dbReference type="InterPro" id="IPR011701">
    <property type="entry name" value="MFS"/>
</dbReference>
<evidence type="ECO:0000259" key="7">
    <source>
        <dbReference type="PROSITE" id="PS50850"/>
    </source>
</evidence>
<proteinExistence type="predicted"/>
<keyword evidence="2" id="KW-0813">Transport</keyword>
<accession>A0A429VE15</accession>
<feature type="transmembrane region" description="Helical" evidence="6">
    <location>
        <begin position="366"/>
        <end position="386"/>
    </location>
</feature>
<evidence type="ECO:0000313" key="9">
    <source>
        <dbReference type="Proteomes" id="UP000274661"/>
    </source>
</evidence>
<feature type="transmembrane region" description="Helical" evidence="6">
    <location>
        <begin position="275"/>
        <end position="294"/>
    </location>
</feature>
<feature type="transmembrane region" description="Helical" evidence="6">
    <location>
        <begin position="96"/>
        <end position="117"/>
    </location>
</feature>
<dbReference type="EMBL" id="RWJF01000001">
    <property type="protein sequence ID" value="RST32111.1"/>
    <property type="molecule type" value="Genomic_DNA"/>
</dbReference>
<dbReference type="InterPro" id="IPR001958">
    <property type="entry name" value="Tet-R_TetA/multi-R_MdtG-like"/>
</dbReference>
<dbReference type="OrthoDB" id="9764259at2"/>
<feature type="transmembrane region" description="Helical" evidence="6">
    <location>
        <begin position="71"/>
        <end position="90"/>
    </location>
</feature>
<feature type="transmembrane region" description="Helical" evidence="6">
    <location>
        <begin position="157"/>
        <end position="177"/>
    </location>
</feature>
<dbReference type="PANTHER" id="PTHR23504:SF15">
    <property type="entry name" value="MAJOR FACILITATOR SUPERFAMILY (MFS) PROFILE DOMAIN-CONTAINING PROTEIN"/>
    <property type="match status" value="1"/>
</dbReference>
<comment type="caution">
    <text evidence="8">The sequence shown here is derived from an EMBL/GenBank/DDBJ whole genome shotgun (WGS) entry which is preliminary data.</text>
</comment>
<feature type="domain" description="Major facilitator superfamily (MFS) profile" evidence="7">
    <location>
        <begin position="1"/>
        <end position="391"/>
    </location>
</feature>
<keyword evidence="9" id="KW-1185">Reference proteome</keyword>
<protein>
    <submittedName>
        <fullName evidence="8">MFS transporter</fullName>
    </submittedName>
</protein>
<dbReference type="GO" id="GO:0016020">
    <property type="term" value="C:membrane"/>
    <property type="evidence" value="ECO:0007669"/>
    <property type="project" value="UniProtKB-SubCell"/>
</dbReference>
<dbReference type="GO" id="GO:0022857">
    <property type="term" value="F:transmembrane transporter activity"/>
    <property type="evidence" value="ECO:0007669"/>
    <property type="project" value="InterPro"/>
</dbReference>
<dbReference type="Pfam" id="PF07690">
    <property type="entry name" value="MFS_1"/>
    <property type="match status" value="1"/>
</dbReference>
<dbReference type="SUPFAM" id="SSF103473">
    <property type="entry name" value="MFS general substrate transporter"/>
    <property type="match status" value="1"/>
</dbReference>
<evidence type="ECO:0000256" key="6">
    <source>
        <dbReference type="SAM" id="Phobius"/>
    </source>
</evidence>
<name>A0A429VE15_9SPHN</name>
<feature type="transmembrane region" description="Helical" evidence="6">
    <location>
        <begin position="333"/>
        <end position="354"/>
    </location>
</feature>
<feature type="transmembrane region" description="Helical" evidence="6">
    <location>
        <begin position="40"/>
        <end position="59"/>
    </location>
</feature>
<keyword evidence="5 6" id="KW-0472">Membrane</keyword>
<dbReference type="PROSITE" id="PS50850">
    <property type="entry name" value="MFS"/>
    <property type="match status" value="1"/>
</dbReference>
<dbReference type="Proteomes" id="UP000274661">
    <property type="component" value="Unassembled WGS sequence"/>
</dbReference>
<dbReference type="AlphaFoldDB" id="A0A429VE15"/>
<evidence type="ECO:0000256" key="2">
    <source>
        <dbReference type="ARBA" id="ARBA00022448"/>
    </source>
</evidence>
<feature type="transmembrane region" description="Helical" evidence="6">
    <location>
        <begin position="245"/>
        <end position="263"/>
    </location>
</feature>
<dbReference type="PANTHER" id="PTHR23504">
    <property type="entry name" value="MAJOR FACILITATOR SUPERFAMILY DOMAIN-CONTAINING PROTEIN 10"/>
    <property type="match status" value="1"/>
</dbReference>
<sequence>MPIVMAAVTIDVIGFGIVMPVLPSLITRLGHMDLPAATRISGWMLAVFAIAQFFAGPVMGNIGDRFGRRPVLIAAMVAFGLDYLLMAAAPTLAWLFVGRAVAGVAGATMGPAGAVIADVTPPEKRAASYGLLGAAFGIGFIIGPALGGLVAHWGVRAPFIVASVLAFLNAAAMILLLPETLDAAHRRPFRLREATVVGAFRPLFHAGNATPLLVAWFLWQLGGIVYPAVWSFWSTIRLGWNAAQIGWSLAWVGFLQLVVQIWVTPRLMPRLHERGAAIVGLSAAALTLFAYAFVTQGWQVYAFFLFGALGALAWPAMNGILSQMVDSTRQGALQGGLGAMNSVAAIFGPLIAAQSLAWGSRRGFDGAAFLISAGLIGASALIIALGTPRRAAAPASADGPGFEAGGGNG</sequence>
<feature type="transmembrane region" description="Helical" evidence="6">
    <location>
        <begin position="300"/>
        <end position="321"/>
    </location>
</feature>
<organism evidence="8 9">
    <name type="scientific">Sphingomonas ginkgonis</name>
    <dbReference type="NCBI Taxonomy" id="2315330"/>
    <lineage>
        <taxon>Bacteria</taxon>
        <taxon>Pseudomonadati</taxon>
        <taxon>Pseudomonadota</taxon>
        <taxon>Alphaproteobacteria</taxon>
        <taxon>Sphingomonadales</taxon>
        <taxon>Sphingomonadaceae</taxon>
        <taxon>Sphingomonas</taxon>
    </lineage>
</organism>
<comment type="subcellular location">
    <subcellularLocation>
        <location evidence="1">Membrane</location>
        <topology evidence="1">Multi-pass membrane protein</topology>
    </subcellularLocation>
</comment>
<gene>
    <name evidence="8" type="ORF">HMF7854_04005</name>
</gene>
<dbReference type="Gene3D" id="1.20.1250.20">
    <property type="entry name" value="MFS general substrate transporter like domains"/>
    <property type="match status" value="1"/>
</dbReference>
<reference evidence="8 9" key="1">
    <citation type="submission" date="2018-12" db="EMBL/GenBank/DDBJ databases">
        <title>Sphingomonas sp. HMF7854 Genome sequencing and assembly.</title>
        <authorList>
            <person name="Cha I."/>
            <person name="Kang H."/>
            <person name="Kim H."/>
            <person name="Kang J."/>
            <person name="Joh K."/>
        </authorList>
    </citation>
    <scope>NUCLEOTIDE SEQUENCE [LARGE SCALE GENOMIC DNA]</scope>
    <source>
        <strain evidence="8 9">HMF7854</strain>
    </source>
</reference>
<feature type="transmembrane region" description="Helical" evidence="6">
    <location>
        <begin position="129"/>
        <end position="151"/>
    </location>
</feature>
<feature type="transmembrane region" description="Helical" evidence="6">
    <location>
        <begin position="212"/>
        <end position="233"/>
    </location>
</feature>
<evidence type="ECO:0000313" key="8">
    <source>
        <dbReference type="EMBL" id="RST32111.1"/>
    </source>
</evidence>
<evidence type="ECO:0000256" key="4">
    <source>
        <dbReference type="ARBA" id="ARBA00022989"/>
    </source>
</evidence>
<evidence type="ECO:0000256" key="1">
    <source>
        <dbReference type="ARBA" id="ARBA00004141"/>
    </source>
</evidence>
<feature type="transmembrane region" description="Helical" evidence="6">
    <location>
        <begin position="7"/>
        <end position="28"/>
    </location>
</feature>
<dbReference type="PRINTS" id="PR01035">
    <property type="entry name" value="TCRTETA"/>
</dbReference>
<dbReference type="InterPro" id="IPR036259">
    <property type="entry name" value="MFS_trans_sf"/>
</dbReference>
<keyword evidence="3 6" id="KW-0812">Transmembrane</keyword>
<evidence type="ECO:0000256" key="3">
    <source>
        <dbReference type="ARBA" id="ARBA00022692"/>
    </source>
</evidence>
<evidence type="ECO:0000256" key="5">
    <source>
        <dbReference type="ARBA" id="ARBA00023136"/>
    </source>
</evidence>
<dbReference type="InterPro" id="IPR020846">
    <property type="entry name" value="MFS_dom"/>
</dbReference>